<gene>
    <name evidence="3" type="ORF">Acaty_c0484</name>
</gene>
<organism evidence="3 4">
    <name type="scientific">Acidithiobacillus caldus (strain ATCC 51756 / DSM 8584 / KU)</name>
    <dbReference type="NCBI Taxonomy" id="637389"/>
    <lineage>
        <taxon>Bacteria</taxon>
        <taxon>Pseudomonadati</taxon>
        <taxon>Pseudomonadota</taxon>
        <taxon>Acidithiobacillia</taxon>
        <taxon>Acidithiobacillales</taxon>
        <taxon>Acidithiobacillaceae</taxon>
        <taxon>Acidithiobacillus</taxon>
    </lineage>
</organism>
<dbReference type="AlphaFoldDB" id="A0A059ZWU3"/>
<dbReference type="Pfam" id="PF03413">
    <property type="entry name" value="PepSY"/>
    <property type="match status" value="1"/>
</dbReference>
<dbReference type="RefSeq" id="WP_004870591.1">
    <property type="nucleotide sequence ID" value="NZ_CP005986.1"/>
</dbReference>
<evidence type="ECO:0000259" key="2">
    <source>
        <dbReference type="Pfam" id="PF03413"/>
    </source>
</evidence>
<sequence length="99" mass="10423">MKKALVVGVVLAGLVVSGTAMAFKGEQFSKEAKVSLEQAKATALKTFPGQIEDVELEKEAGGSGLRYSFDIRNGKVVHEVGVDAITGKLLENSVDDGKD</sequence>
<reference evidence="3 4" key="1">
    <citation type="journal article" date="2009" name="J. Bacteriol.">
        <title>Draft genome sequence of the extremely acidophilic bacterium Acidithiobacillus caldus ATCC 51756 reveals metabolic versatility in the genus Acidithiobacillus.</title>
        <authorList>
            <person name="Valdes J."/>
            <person name="Quatrini R."/>
            <person name="Hallberg K."/>
            <person name="Dopson M."/>
            <person name="Valenzuela P.D."/>
            <person name="Holmes D.S."/>
        </authorList>
    </citation>
    <scope>NUCLEOTIDE SEQUENCE [LARGE SCALE GENOMIC DNA]</scope>
    <source>
        <strain evidence="4">ATCC 51756 / DSM 8584 / KU</strain>
    </source>
</reference>
<keyword evidence="1" id="KW-0732">Signal</keyword>
<dbReference type="EMBL" id="CP005986">
    <property type="protein sequence ID" value="AIA54372.1"/>
    <property type="molecule type" value="Genomic_DNA"/>
</dbReference>
<evidence type="ECO:0000313" key="3">
    <source>
        <dbReference type="EMBL" id="AIA54372.1"/>
    </source>
</evidence>
<proteinExistence type="predicted"/>
<feature type="signal peptide" evidence="1">
    <location>
        <begin position="1"/>
        <end position="22"/>
    </location>
</feature>
<feature type="domain" description="PepSY" evidence="2">
    <location>
        <begin position="33"/>
        <end position="91"/>
    </location>
</feature>
<dbReference type="HOGENOM" id="CLU_175520_0_0_6"/>
<dbReference type="Gene3D" id="3.10.450.40">
    <property type="match status" value="1"/>
</dbReference>
<evidence type="ECO:0000313" key="4">
    <source>
        <dbReference type="Proteomes" id="UP000005522"/>
    </source>
</evidence>
<dbReference type="eggNOG" id="COG3212">
    <property type="taxonomic scope" value="Bacteria"/>
</dbReference>
<protein>
    <submittedName>
        <fullName evidence="3">Propeptide PepSY amd peptidase M4</fullName>
    </submittedName>
</protein>
<dbReference type="InterPro" id="IPR025711">
    <property type="entry name" value="PepSY"/>
</dbReference>
<accession>A0A059ZWU3</accession>
<dbReference type="Proteomes" id="UP000005522">
    <property type="component" value="Chromosome"/>
</dbReference>
<evidence type="ECO:0000256" key="1">
    <source>
        <dbReference type="SAM" id="SignalP"/>
    </source>
</evidence>
<name>A0A059ZWU3_ACICK</name>
<dbReference type="KEGG" id="acz:Acaty_c0484"/>
<feature type="chain" id="PRO_5001585457" evidence="1">
    <location>
        <begin position="23"/>
        <end position="99"/>
    </location>
</feature>